<evidence type="ECO:0000259" key="3">
    <source>
        <dbReference type="Pfam" id="PF07727"/>
    </source>
</evidence>
<feature type="coiled-coil region" evidence="1">
    <location>
        <begin position="433"/>
        <end position="460"/>
    </location>
</feature>
<name>A0A6L2LWB9_TANCI</name>
<comment type="caution">
    <text evidence="4">The sequence shown here is derived from an EMBL/GenBank/DDBJ whole genome shotgun (WGS) entry which is preliminary data.</text>
</comment>
<gene>
    <name evidence="4" type="ORF">Tci_036690</name>
</gene>
<organism evidence="4">
    <name type="scientific">Tanacetum cinerariifolium</name>
    <name type="common">Dalmatian daisy</name>
    <name type="synonym">Chrysanthemum cinerariifolium</name>
    <dbReference type="NCBI Taxonomy" id="118510"/>
    <lineage>
        <taxon>Eukaryota</taxon>
        <taxon>Viridiplantae</taxon>
        <taxon>Streptophyta</taxon>
        <taxon>Embryophyta</taxon>
        <taxon>Tracheophyta</taxon>
        <taxon>Spermatophyta</taxon>
        <taxon>Magnoliopsida</taxon>
        <taxon>eudicotyledons</taxon>
        <taxon>Gunneridae</taxon>
        <taxon>Pentapetalae</taxon>
        <taxon>asterids</taxon>
        <taxon>campanulids</taxon>
        <taxon>Asterales</taxon>
        <taxon>Asteraceae</taxon>
        <taxon>Asteroideae</taxon>
        <taxon>Anthemideae</taxon>
        <taxon>Anthemidinae</taxon>
        <taxon>Tanacetum</taxon>
    </lineage>
</organism>
<feature type="domain" description="Reverse transcriptase Ty1/copia-type" evidence="3">
    <location>
        <begin position="94"/>
        <end position="158"/>
    </location>
</feature>
<dbReference type="InterPro" id="IPR013103">
    <property type="entry name" value="RVT_2"/>
</dbReference>
<dbReference type="Pfam" id="PF07727">
    <property type="entry name" value="RVT_2"/>
    <property type="match status" value="2"/>
</dbReference>
<keyword evidence="1" id="KW-0175">Coiled coil</keyword>
<evidence type="ECO:0000256" key="1">
    <source>
        <dbReference type="SAM" id="Coils"/>
    </source>
</evidence>
<evidence type="ECO:0000256" key="2">
    <source>
        <dbReference type="SAM" id="MobiDB-lite"/>
    </source>
</evidence>
<feature type="compositionally biased region" description="Polar residues" evidence="2">
    <location>
        <begin position="195"/>
        <end position="206"/>
    </location>
</feature>
<sequence length="545" mass="61751">MTKNVTNYEPKKVIQALIDPSWIKAMHDELLQFKLQQVWTLVHLPYGKRAIGTKWIYRNKKDERGSVVRNKARLVAQGYTQEERIDNDEIFALSAFLYGKIEEEVYVCQPLGFEDPEFPDRVYKVEKALYGLDQAPKAWYKTLSTYLLDNGFHRDEAVYEEMYDSVERTATTATGLDAEQDRGIISKTQFTATLNEPSSIGTSSGSRPRRQETMGDVATQTRRMHPNRGGSLIIDADEGVTLVNETQGRNDQDMFDTGSFDDEEVSTIDPVTTAGEVVTTVGVKVSVAATTPIISMDDITLAKALAALKSAKPMIKEPSIPVSGFSISPKVSVVSTTSTTVTTTTTTPRAKGIKKDQIMIDEEVARNLEAQLQDELEEEERFARQKEKEANIALLAEWDDVQAMMDADHELAERLQAEEQGELTVEGKSKLFMELKLDEKVEAKEDNDQEEAEMKMYMKIVFDGDVAIDAIPLATKPPIIVDWKIIKERKISSYHIIRHDGSLKRYSSMIQMLQHIDREDLETLWKLVKAKYRNTRPEEAYERVL</sequence>
<proteinExistence type="predicted"/>
<dbReference type="EMBL" id="BKCJ010005069">
    <property type="protein sequence ID" value="GEU64712.1"/>
    <property type="molecule type" value="Genomic_DNA"/>
</dbReference>
<feature type="region of interest" description="Disordered" evidence="2">
    <location>
        <begin position="195"/>
        <end position="214"/>
    </location>
</feature>
<feature type="coiled-coil region" evidence="1">
    <location>
        <begin position="358"/>
        <end position="389"/>
    </location>
</feature>
<reference evidence="4" key="1">
    <citation type="journal article" date="2019" name="Sci. Rep.">
        <title>Draft genome of Tanacetum cinerariifolium, the natural source of mosquito coil.</title>
        <authorList>
            <person name="Yamashiro T."/>
            <person name="Shiraishi A."/>
            <person name="Satake H."/>
            <person name="Nakayama K."/>
        </authorList>
    </citation>
    <scope>NUCLEOTIDE SEQUENCE</scope>
</reference>
<feature type="domain" description="Reverse transcriptase Ty1/copia-type" evidence="3">
    <location>
        <begin position="37"/>
        <end position="92"/>
    </location>
</feature>
<dbReference type="AlphaFoldDB" id="A0A6L2LWB9"/>
<evidence type="ECO:0000313" key="4">
    <source>
        <dbReference type="EMBL" id="GEU64712.1"/>
    </source>
</evidence>
<protein>
    <recommendedName>
        <fullName evidence="3">Reverse transcriptase Ty1/copia-type domain-containing protein</fullName>
    </recommendedName>
</protein>
<accession>A0A6L2LWB9</accession>